<sequence>MIRSRDQHAPTIGAVQERCGDAVVVVGAVNVDLVVAAARLPGPGETVVGGDLARYGGGKGANAAVAAARAGAPVELVGAVGADAEGTGAVDELCAEGVGTCGVARLDGVPTGVALIVTDDAGENQIAVGAGANARVDADAVRTALDGVLDRAGCVLVSTEIPDDAVVAAVRAAGAAGVACVLNPAPVTGAVLDLLGDAPVLTPNRSELADLHTRAGLPDAADDRARAVALAGRTGAPVVVTLGGDGVLLAHPDGAVREIPAGAAQVRDTTGAGDTFNGVLAAGLAAGRDLSDAAATAVVAASLSVASEGARTGMPRAAEIDAARG</sequence>
<dbReference type="Proteomes" id="UP000291591">
    <property type="component" value="Unassembled WGS sequence"/>
</dbReference>
<comment type="subunit">
    <text evidence="9">Homodimer.</text>
</comment>
<dbReference type="Gene3D" id="3.40.1190.20">
    <property type="match status" value="1"/>
</dbReference>
<dbReference type="PRINTS" id="PR00990">
    <property type="entry name" value="RIBOKINASE"/>
</dbReference>
<evidence type="ECO:0000256" key="4">
    <source>
        <dbReference type="ARBA" id="ARBA00022777"/>
    </source>
</evidence>
<comment type="catalytic activity">
    <reaction evidence="9">
        <text>D-ribose + ATP = D-ribose 5-phosphate + ADP + H(+)</text>
        <dbReference type="Rhea" id="RHEA:13697"/>
        <dbReference type="ChEBI" id="CHEBI:15378"/>
        <dbReference type="ChEBI" id="CHEBI:30616"/>
        <dbReference type="ChEBI" id="CHEBI:47013"/>
        <dbReference type="ChEBI" id="CHEBI:78346"/>
        <dbReference type="ChEBI" id="CHEBI:456216"/>
        <dbReference type="EC" id="2.7.1.15"/>
    </reaction>
</comment>
<dbReference type="PANTHER" id="PTHR10584:SF166">
    <property type="entry name" value="RIBOKINASE"/>
    <property type="match status" value="1"/>
</dbReference>
<feature type="binding site" evidence="9">
    <location>
        <position position="304"/>
    </location>
    <ligand>
        <name>K(+)</name>
        <dbReference type="ChEBI" id="CHEBI:29103"/>
    </ligand>
</feature>
<keyword evidence="6 9" id="KW-0460">Magnesium</keyword>
<keyword evidence="9" id="KW-0963">Cytoplasm</keyword>
<evidence type="ECO:0000256" key="1">
    <source>
        <dbReference type="ARBA" id="ARBA00022679"/>
    </source>
</evidence>
<accession>A0A4Q7V1K8</accession>
<comment type="caution">
    <text evidence="11">The sequence shown here is derived from an EMBL/GenBank/DDBJ whole genome shotgun (WGS) entry which is preliminary data.</text>
</comment>
<keyword evidence="7 9" id="KW-0630">Potassium</keyword>
<keyword evidence="8 9" id="KW-0119">Carbohydrate metabolism</keyword>
<evidence type="ECO:0000256" key="6">
    <source>
        <dbReference type="ARBA" id="ARBA00022842"/>
    </source>
</evidence>
<keyword evidence="5 9" id="KW-0067">ATP-binding</keyword>
<reference evidence="11 12" key="1">
    <citation type="submission" date="2019-02" db="EMBL/GenBank/DDBJ databases">
        <title>Sequencing the genomes of 1000 actinobacteria strains.</title>
        <authorList>
            <person name="Klenk H.-P."/>
        </authorList>
    </citation>
    <scope>NUCLEOTIDE SEQUENCE [LARGE SCALE GENOMIC DNA]</scope>
    <source>
        <strain evidence="11 12">DSM 45779</strain>
    </source>
</reference>
<evidence type="ECO:0000256" key="8">
    <source>
        <dbReference type="ARBA" id="ARBA00023277"/>
    </source>
</evidence>
<dbReference type="UniPathway" id="UPA00916">
    <property type="reaction ID" value="UER00889"/>
</dbReference>
<evidence type="ECO:0000256" key="3">
    <source>
        <dbReference type="ARBA" id="ARBA00022741"/>
    </source>
</evidence>
<dbReference type="GO" id="GO:0004747">
    <property type="term" value="F:ribokinase activity"/>
    <property type="evidence" value="ECO:0007669"/>
    <property type="project" value="UniProtKB-UniRule"/>
</dbReference>
<dbReference type="EMBL" id="SHKL01000001">
    <property type="protein sequence ID" value="RZT88005.1"/>
    <property type="molecule type" value="Genomic_DNA"/>
</dbReference>
<evidence type="ECO:0000313" key="12">
    <source>
        <dbReference type="Proteomes" id="UP000291591"/>
    </source>
</evidence>
<feature type="binding site" evidence="9">
    <location>
        <position position="270"/>
    </location>
    <ligand>
        <name>K(+)</name>
        <dbReference type="ChEBI" id="CHEBI:29103"/>
    </ligand>
</feature>
<dbReference type="InterPro" id="IPR011877">
    <property type="entry name" value="Ribokinase"/>
</dbReference>
<keyword evidence="1 9" id="KW-0808">Transferase</keyword>
<feature type="binding site" evidence="9">
    <location>
        <begin position="273"/>
        <end position="274"/>
    </location>
    <ligand>
        <name>ATP</name>
        <dbReference type="ChEBI" id="CHEBI:30616"/>
    </ligand>
</feature>
<proteinExistence type="inferred from homology"/>
<dbReference type="GO" id="GO:0019303">
    <property type="term" value="P:D-ribose catabolic process"/>
    <property type="evidence" value="ECO:0007669"/>
    <property type="project" value="UniProtKB-UniRule"/>
</dbReference>
<dbReference type="InterPro" id="IPR029056">
    <property type="entry name" value="Ribokinase-like"/>
</dbReference>
<dbReference type="OrthoDB" id="9775849at2"/>
<feature type="binding site" evidence="9">
    <location>
        <begin position="30"/>
        <end position="32"/>
    </location>
    <ligand>
        <name>substrate</name>
    </ligand>
</feature>
<keyword evidence="3 9" id="KW-0547">Nucleotide-binding</keyword>
<gene>
    <name evidence="9" type="primary">rbsK</name>
    <name evidence="11" type="ORF">EV383_4939</name>
</gene>
<evidence type="ECO:0000256" key="5">
    <source>
        <dbReference type="ARBA" id="ARBA00022840"/>
    </source>
</evidence>
<comment type="subcellular location">
    <subcellularLocation>
        <location evidence="9">Cytoplasm</location>
    </subcellularLocation>
</comment>
<feature type="binding site" evidence="9">
    <location>
        <position position="160"/>
    </location>
    <ligand>
        <name>substrate</name>
    </ligand>
</feature>
<dbReference type="InterPro" id="IPR011611">
    <property type="entry name" value="PfkB_dom"/>
</dbReference>
<evidence type="ECO:0000259" key="10">
    <source>
        <dbReference type="Pfam" id="PF00294"/>
    </source>
</evidence>
<dbReference type="GO" id="GO:0046872">
    <property type="term" value="F:metal ion binding"/>
    <property type="evidence" value="ECO:0007669"/>
    <property type="project" value="UniProtKB-KW"/>
</dbReference>
<keyword evidence="2 9" id="KW-0479">Metal-binding</keyword>
<dbReference type="HAMAP" id="MF_01987">
    <property type="entry name" value="Ribokinase"/>
    <property type="match status" value="1"/>
</dbReference>
<comment type="function">
    <text evidence="9">Catalyzes the phosphorylation of ribose at O-5 in a reaction requiring ATP and magnesium. The resulting D-ribose-5-phosphate can then be used either for sythesis of nucleotides, histidine, and tryptophan, or as a component of the pentose phosphate pathway.</text>
</comment>
<name>A0A4Q7V1K8_PSEST</name>
<comment type="pathway">
    <text evidence="9">Carbohydrate metabolism; D-ribose degradation; D-ribose 5-phosphate from beta-D-ribopyranose: step 2/2.</text>
</comment>
<feature type="binding site" evidence="9">
    <location>
        <position position="204"/>
    </location>
    <ligand>
        <name>ATP</name>
        <dbReference type="ChEBI" id="CHEBI:30616"/>
    </ligand>
</feature>
<dbReference type="SUPFAM" id="SSF53613">
    <property type="entry name" value="Ribokinase-like"/>
    <property type="match status" value="1"/>
</dbReference>
<evidence type="ECO:0000256" key="7">
    <source>
        <dbReference type="ARBA" id="ARBA00022958"/>
    </source>
</evidence>
<comment type="caution">
    <text evidence="9">Lacks conserved residue(s) required for the propagation of feature annotation.</text>
</comment>
<protein>
    <recommendedName>
        <fullName evidence="9">Ribokinase</fullName>
        <shortName evidence="9">RK</shortName>
        <ecNumber evidence="9">2.7.1.15</ecNumber>
    </recommendedName>
</protein>
<feature type="domain" description="Carbohydrate kinase PfkB" evidence="10">
    <location>
        <begin position="23"/>
        <end position="315"/>
    </location>
</feature>
<dbReference type="Pfam" id="PF00294">
    <property type="entry name" value="PfkB"/>
    <property type="match status" value="1"/>
</dbReference>
<dbReference type="GO" id="GO:0005829">
    <property type="term" value="C:cytosol"/>
    <property type="evidence" value="ECO:0007669"/>
    <property type="project" value="TreeGrafter"/>
</dbReference>
<feature type="active site" description="Proton acceptor" evidence="9">
    <location>
        <position position="274"/>
    </location>
</feature>
<feature type="binding site" evidence="9">
    <location>
        <begin position="241"/>
        <end position="246"/>
    </location>
    <ligand>
        <name>ATP</name>
        <dbReference type="ChEBI" id="CHEBI:30616"/>
    </ligand>
</feature>
<dbReference type="AlphaFoldDB" id="A0A4Q7V1K8"/>
<comment type="similarity">
    <text evidence="9">Belongs to the carbohydrate kinase PfkB family. Ribokinase subfamily.</text>
</comment>
<keyword evidence="12" id="KW-1185">Reference proteome</keyword>
<dbReference type="InterPro" id="IPR002139">
    <property type="entry name" value="Ribo/fructo_kinase"/>
</dbReference>
<organism evidence="11 12">
    <name type="scientific">Pseudonocardia sediminis</name>
    <dbReference type="NCBI Taxonomy" id="1397368"/>
    <lineage>
        <taxon>Bacteria</taxon>
        <taxon>Bacillati</taxon>
        <taxon>Actinomycetota</taxon>
        <taxon>Actinomycetes</taxon>
        <taxon>Pseudonocardiales</taxon>
        <taxon>Pseudonocardiaceae</taxon>
        <taxon>Pseudonocardia</taxon>
    </lineage>
</organism>
<comment type="activity regulation">
    <text evidence="9">Activated by a monovalent cation that binds near, but not in, the active site. The most likely occupant of the site in vivo is potassium. Ion binding induces a conformational change that may alter substrate affinity.</text>
</comment>
<evidence type="ECO:0000256" key="2">
    <source>
        <dbReference type="ARBA" id="ARBA00022723"/>
    </source>
</evidence>
<keyword evidence="4 9" id="KW-0418">Kinase</keyword>
<evidence type="ECO:0000313" key="11">
    <source>
        <dbReference type="EMBL" id="RZT88005.1"/>
    </source>
</evidence>
<dbReference type="PANTHER" id="PTHR10584">
    <property type="entry name" value="SUGAR KINASE"/>
    <property type="match status" value="1"/>
</dbReference>
<feature type="binding site" evidence="9">
    <location>
        <begin position="58"/>
        <end position="62"/>
    </location>
    <ligand>
        <name>substrate</name>
    </ligand>
</feature>
<feature type="binding site" evidence="9">
    <location>
        <position position="309"/>
    </location>
    <ligand>
        <name>K(+)</name>
        <dbReference type="ChEBI" id="CHEBI:29103"/>
    </ligand>
</feature>
<evidence type="ECO:0000256" key="9">
    <source>
        <dbReference type="HAMAP-Rule" id="MF_01987"/>
    </source>
</evidence>
<feature type="binding site" evidence="9">
    <location>
        <position position="307"/>
    </location>
    <ligand>
        <name>K(+)</name>
        <dbReference type="ChEBI" id="CHEBI:29103"/>
    </ligand>
</feature>
<comment type="cofactor">
    <cofactor evidence="9">
        <name>Mg(2+)</name>
        <dbReference type="ChEBI" id="CHEBI:18420"/>
    </cofactor>
    <text evidence="9">Requires a divalent cation, most likely magnesium in vivo, as an electrophilic catalyst to aid phosphoryl group transfer. It is the chelate of the metal and the nucleotide that is the actual substrate.</text>
</comment>
<feature type="binding site" evidence="9">
    <location>
        <position position="274"/>
    </location>
    <ligand>
        <name>substrate</name>
    </ligand>
</feature>
<dbReference type="EC" id="2.7.1.15" evidence="9"/>
<dbReference type="GO" id="GO:0005524">
    <property type="term" value="F:ATP binding"/>
    <property type="evidence" value="ECO:0007669"/>
    <property type="project" value="UniProtKB-UniRule"/>
</dbReference>
<feature type="binding site" evidence="9">
    <location>
        <position position="268"/>
    </location>
    <ligand>
        <name>K(+)</name>
        <dbReference type="ChEBI" id="CHEBI:29103"/>
    </ligand>
</feature>